<feature type="transmembrane region" description="Helical" evidence="1">
    <location>
        <begin position="158"/>
        <end position="176"/>
    </location>
</feature>
<comment type="caution">
    <text evidence="2">The sequence shown here is derived from an EMBL/GenBank/DDBJ whole genome shotgun (WGS) entry which is preliminary data.</text>
</comment>
<keyword evidence="1" id="KW-0472">Membrane</keyword>
<name>A0A2J7TL93_METSI</name>
<gene>
    <name evidence="2" type="ORF">CR492_01025</name>
</gene>
<proteinExistence type="predicted"/>
<protein>
    <submittedName>
        <fullName evidence="2">Uncharacterized protein</fullName>
    </submittedName>
</protein>
<dbReference type="AlphaFoldDB" id="A0A2J7TL93"/>
<accession>A0A2J7TL93</accession>
<reference evidence="2 3" key="1">
    <citation type="submission" date="2017-10" db="EMBL/GenBank/DDBJ databases">
        <title>Genome announcement of Methylocella silvestris TVC from permafrost.</title>
        <authorList>
            <person name="Wang J."/>
            <person name="Geng K."/>
            <person name="Ul-Haque F."/>
            <person name="Crombie A.T."/>
            <person name="Street L.E."/>
            <person name="Wookey P.A."/>
            <person name="Murrell J.C."/>
            <person name="Pratscher J."/>
        </authorList>
    </citation>
    <scope>NUCLEOTIDE SEQUENCE [LARGE SCALE GENOMIC DNA]</scope>
    <source>
        <strain evidence="2 3">TVC</strain>
    </source>
</reference>
<dbReference type="OrthoDB" id="7375506at2"/>
<feature type="transmembrane region" description="Helical" evidence="1">
    <location>
        <begin position="79"/>
        <end position="98"/>
    </location>
</feature>
<evidence type="ECO:0000256" key="1">
    <source>
        <dbReference type="SAM" id="Phobius"/>
    </source>
</evidence>
<keyword evidence="1" id="KW-1133">Transmembrane helix</keyword>
<feature type="transmembrane region" description="Helical" evidence="1">
    <location>
        <begin position="48"/>
        <end position="67"/>
    </location>
</feature>
<organism evidence="2 3">
    <name type="scientific">Methylocella silvestris</name>
    <dbReference type="NCBI Taxonomy" id="199596"/>
    <lineage>
        <taxon>Bacteria</taxon>
        <taxon>Pseudomonadati</taxon>
        <taxon>Pseudomonadota</taxon>
        <taxon>Alphaproteobacteria</taxon>
        <taxon>Hyphomicrobiales</taxon>
        <taxon>Beijerinckiaceae</taxon>
        <taxon>Methylocella</taxon>
    </lineage>
</organism>
<evidence type="ECO:0000313" key="2">
    <source>
        <dbReference type="EMBL" id="PNG27542.1"/>
    </source>
</evidence>
<dbReference type="EMBL" id="PDZR01000001">
    <property type="protein sequence ID" value="PNG27542.1"/>
    <property type="molecule type" value="Genomic_DNA"/>
</dbReference>
<keyword evidence="1" id="KW-0812">Transmembrane</keyword>
<feature type="transmembrane region" description="Helical" evidence="1">
    <location>
        <begin position="110"/>
        <end position="128"/>
    </location>
</feature>
<dbReference type="Proteomes" id="UP000236286">
    <property type="component" value="Unassembled WGS sequence"/>
</dbReference>
<sequence length="185" mass="20152">MTEFDDDTDRLEPSSLKGFWLRELPYLLILALTLGGVAYISMSRQSLVGYWEFMALVIAVVCIASGWSSAGEGAGRWRLIWTQALHWGAFLVAMNLVLLPSVQAIADTDTTSLTILLLLALGAFIAGVHIGSWRMCANGVVMALCVPAIAWLDQSALFLALVVIALAGLGFAILWWRREKRVGLA</sequence>
<evidence type="ECO:0000313" key="3">
    <source>
        <dbReference type="Proteomes" id="UP000236286"/>
    </source>
</evidence>
<feature type="transmembrane region" description="Helical" evidence="1">
    <location>
        <begin position="24"/>
        <end position="42"/>
    </location>
</feature>
<dbReference type="RefSeq" id="WP_102841850.1">
    <property type="nucleotide sequence ID" value="NZ_PDZR01000001.1"/>
</dbReference>